<dbReference type="Proteomes" id="UP000276133">
    <property type="component" value="Unassembled WGS sequence"/>
</dbReference>
<organism evidence="1 2">
    <name type="scientific">Brachionus plicatilis</name>
    <name type="common">Marine rotifer</name>
    <name type="synonym">Brachionus muelleri</name>
    <dbReference type="NCBI Taxonomy" id="10195"/>
    <lineage>
        <taxon>Eukaryota</taxon>
        <taxon>Metazoa</taxon>
        <taxon>Spiralia</taxon>
        <taxon>Gnathifera</taxon>
        <taxon>Rotifera</taxon>
        <taxon>Eurotatoria</taxon>
        <taxon>Monogononta</taxon>
        <taxon>Pseudotrocha</taxon>
        <taxon>Ploima</taxon>
        <taxon>Brachionidae</taxon>
        <taxon>Brachionus</taxon>
    </lineage>
</organism>
<gene>
    <name evidence="1" type="ORF">BpHYR1_038706</name>
</gene>
<accession>A0A3M7SAI9</accession>
<comment type="caution">
    <text evidence="1">The sequence shown here is derived from an EMBL/GenBank/DDBJ whole genome shotgun (WGS) entry which is preliminary data.</text>
</comment>
<dbReference type="AlphaFoldDB" id="A0A3M7SAI9"/>
<keyword evidence="2" id="KW-1185">Reference proteome</keyword>
<protein>
    <submittedName>
        <fullName evidence="1">Uncharacterized protein</fullName>
    </submittedName>
</protein>
<evidence type="ECO:0000313" key="2">
    <source>
        <dbReference type="Proteomes" id="UP000276133"/>
    </source>
</evidence>
<sequence>MSILHLLAESEFWTQPHHALTIGHRKTTDNIFNIKQNFIELGSTLLILTGESPLTLSKTGSIGWRTTSSSRIAQMLQLIGRRSTSSSSNSSKSKYFYICEQKQVVDLFIKNEKVEKTPLIKNQTKL</sequence>
<dbReference type="EMBL" id="REGN01001783">
    <property type="protein sequence ID" value="RNA32580.1"/>
    <property type="molecule type" value="Genomic_DNA"/>
</dbReference>
<evidence type="ECO:0000313" key="1">
    <source>
        <dbReference type="EMBL" id="RNA32580.1"/>
    </source>
</evidence>
<reference evidence="1 2" key="1">
    <citation type="journal article" date="2018" name="Sci. Rep.">
        <title>Genomic signatures of local adaptation to the degree of environmental predictability in rotifers.</title>
        <authorList>
            <person name="Franch-Gras L."/>
            <person name="Hahn C."/>
            <person name="Garcia-Roger E.M."/>
            <person name="Carmona M.J."/>
            <person name="Serra M."/>
            <person name="Gomez A."/>
        </authorList>
    </citation>
    <scope>NUCLEOTIDE SEQUENCE [LARGE SCALE GENOMIC DNA]</scope>
    <source>
        <strain evidence="1">HYR1</strain>
    </source>
</reference>
<proteinExistence type="predicted"/>
<name>A0A3M7SAI9_BRAPC</name>